<dbReference type="OrthoDB" id="296065at2759"/>
<keyword evidence="1" id="KW-0489">Methyltransferase</keyword>
<reference evidence="3 4" key="1">
    <citation type="submission" date="2019-12" db="EMBL/GenBank/DDBJ databases">
        <authorList>
            <person name="Alioto T."/>
            <person name="Alioto T."/>
            <person name="Gomez Garrido J."/>
        </authorList>
    </citation>
    <scope>NUCLEOTIDE SEQUENCE [LARGE SCALE GENOMIC DNA]</scope>
</reference>
<accession>A0A8S0USF3</accession>
<sequence>MRCGQTPASITASILSFFPSERYERAQHASVNLKRPDHKFFLADNDDYGSENGLPFIVHRRIFFSQEIRTADSKIWQTYQLKSCKYLGPKAMDAEMAVLISNEA</sequence>
<comment type="caution">
    <text evidence="3">The sequence shown here is derived from an EMBL/GenBank/DDBJ whole genome shotgun (WGS) entry which is preliminary data.</text>
</comment>
<dbReference type="EMBL" id="CACTIH010009044">
    <property type="protein sequence ID" value="CAA3020743.1"/>
    <property type="molecule type" value="Genomic_DNA"/>
</dbReference>
<evidence type="ECO:0000313" key="3">
    <source>
        <dbReference type="EMBL" id="CAA3020743.1"/>
    </source>
</evidence>
<organism evidence="3 4">
    <name type="scientific">Olea europaea subsp. europaea</name>
    <dbReference type="NCBI Taxonomy" id="158383"/>
    <lineage>
        <taxon>Eukaryota</taxon>
        <taxon>Viridiplantae</taxon>
        <taxon>Streptophyta</taxon>
        <taxon>Embryophyta</taxon>
        <taxon>Tracheophyta</taxon>
        <taxon>Spermatophyta</taxon>
        <taxon>Magnoliopsida</taxon>
        <taxon>eudicotyledons</taxon>
        <taxon>Gunneridae</taxon>
        <taxon>Pentapetalae</taxon>
        <taxon>asterids</taxon>
        <taxon>lamiids</taxon>
        <taxon>Lamiales</taxon>
        <taxon>Oleaceae</taxon>
        <taxon>Oleeae</taxon>
        <taxon>Olea</taxon>
    </lineage>
</organism>
<protein>
    <submittedName>
        <fullName evidence="3">tRNA guanosine-2 -O-methyltransferase TRM11, partial</fullName>
    </submittedName>
</protein>
<dbReference type="GO" id="GO:0008168">
    <property type="term" value="F:methyltransferase activity"/>
    <property type="evidence" value="ECO:0007669"/>
    <property type="project" value="UniProtKB-KW"/>
</dbReference>
<gene>
    <name evidence="3" type="ORF">OLEA9_A098353</name>
</gene>
<dbReference type="Proteomes" id="UP000594638">
    <property type="component" value="Unassembled WGS sequence"/>
</dbReference>
<dbReference type="GO" id="GO:0032259">
    <property type="term" value="P:methylation"/>
    <property type="evidence" value="ECO:0007669"/>
    <property type="project" value="UniProtKB-KW"/>
</dbReference>
<keyword evidence="2" id="KW-0808">Transferase</keyword>
<dbReference type="GO" id="GO:0005737">
    <property type="term" value="C:cytoplasm"/>
    <property type="evidence" value="ECO:0007669"/>
    <property type="project" value="TreeGrafter"/>
</dbReference>
<dbReference type="Gramene" id="OE9A098353T1">
    <property type="protein sequence ID" value="OE9A098353C1"/>
    <property type="gene ID" value="OE9A098353"/>
</dbReference>
<dbReference type="PANTHER" id="PTHR13370:SF3">
    <property type="entry name" value="TRNA (GUANINE(10)-N2)-METHYLTRANSFERASE HOMOLOG"/>
    <property type="match status" value="1"/>
</dbReference>
<dbReference type="PANTHER" id="PTHR13370">
    <property type="entry name" value="RNA METHYLASE-RELATED"/>
    <property type="match status" value="1"/>
</dbReference>
<dbReference type="AlphaFoldDB" id="A0A8S0USF3"/>
<proteinExistence type="predicted"/>
<evidence type="ECO:0000256" key="2">
    <source>
        <dbReference type="ARBA" id="ARBA00022679"/>
    </source>
</evidence>
<name>A0A8S0USF3_OLEEU</name>
<evidence type="ECO:0000313" key="4">
    <source>
        <dbReference type="Proteomes" id="UP000594638"/>
    </source>
</evidence>
<evidence type="ECO:0000256" key="1">
    <source>
        <dbReference type="ARBA" id="ARBA00022603"/>
    </source>
</evidence>
<keyword evidence="4" id="KW-1185">Reference proteome</keyword>